<dbReference type="GO" id="GO:0004798">
    <property type="term" value="F:dTMP kinase activity"/>
    <property type="evidence" value="ECO:0000318"/>
    <property type="project" value="GO_Central"/>
</dbReference>
<sequence>MRLVNGPGRDIRKRETGRWARPIIRREDPSLWSPPTRPSSRPLPLAVGAAAIHRRQPSAQVRSPLISSSPLPHRRADVRKNTDRGRNRRYTRLCMTALVRLTGRAASWSRGASIAAPRGLGLLPQRRAAFQGARMENGGGKGGRGALIVLEGLDRSGKSSQCARLLSFLEGKGCATEGWRFPDRDTSVGKMISAYLANESQLDDRTIHLLFSANRWEKRSLMESKLLGGTTLVVDRYSYSGVAFSAAKGLDIGWCKAPEVGLLAPDLVIYLDVQPEKAAERGGYGGERYERVEFQKRVAEHYHSLRDLTWKVVDGSLPMETVEEQLRELAMNCISECQDKHLTNLTW</sequence>
<dbReference type="GO" id="GO:0005737">
    <property type="term" value="C:cytoplasm"/>
    <property type="evidence" value="ECO:0000318"/>
    <property type="project" value="GO_Central"/>
</dbReference>
<evidence type="ECO:0000313" key="12">
    <source>
        <dbReference type="EnsemblPlants" id="TraesCS2D02G152000.1"/>
    </source>
</evidence>
<keyword evidence="13" id="KW-1185">Reference proteome</keyword>
<comment type="similarity">
    <text evidence="2">Belongs to the thymidylate kinase family.</text>
</comment>
<accession>A0A3B6DBX3</accession>
<evidence type="ECO:0000256" key="8">
    <source>
        <dbReference type="ARBA" id="ARBA00022777"/>
    </source>
</evidence>
<evidence type="ECO:0000313" key="13">
    <source>
        <dbReference type="Proteomes" id="UP000019116"/>
    </source>
</evidence>
<dbReference type="Gramene" id="TraesWEE_scaffold_030120_01G000300.1">
    <property type="protein sequence ID" value="TraesWEE_scaffold_030120_01G000300.1"/>
    <property type="gene ID" value="TraesWEE_scaffold_030120_01G000300"/>
</dbReference>
<protein>
    <recommendedName>
        <fullName evidence="4">Thymidylate kinase</fullName>
        <ecNumber evidence="3">2.7.4.9</ecNumber>
    </recommendedName>
</protein>
<reference evidence="12" key="2">
    <citation type="submission" date="2018-10" db="UniProtKB">
        <authorList>
            <consortium name="EnsemblPlants"/>
        </authorList>
    </citation>
    <scope>IDENTIFICATION</scope>
</reference>
<dbReference type="InterPro" id="IPR018095">
    <property type="entry name" value="Thymidylate_kin_CS"/>
</dbReference>
<keyword evidence="7" id="KW-0547">Nucleotide-binding</keyword>
<dbReference type="Pfam" id="PF02223">
    <property type="entry name" value="Thymidylate_kin"/>
    <property type="match status" value="1"/>
</dbReference>
<dbReference type="AlphaFoldDB" id="A0A3B6DBX3"/>
<evidence type="ECO:0000256" key="2">
    <source>
        <dbReference type="ARBA" id="ARBA00009776"/>
    </source>
</evidence>
<dbReference type="InterPro" id="IPR027417">
    <property type="entry name" value="P-loop_NTPase"/>
</dbReference>
<dbReference type="GO" id="GO:0006227">
    <property type="term" value="P:dUDP biosynthetic process"/>
    <property type="evidence" value="ECO:0000318"/>
    <property type="project" value="GO_Central"/>
</dbReference>
<dbReference type="Gramene" id="TraesCS2D03G0320300.1">
    <property type="protein sequence ID" value="TraesCS2D03G0320300.1.CDS"/>
    <property type="gene ID" value="TraesCS2D03G0320300"/>
</dbReference>
<dbReference type="HAMAP" id="MF_00165">
    <property type="entry name" value="Thymidylate_kinase"/>
    <property type="match status" value="1"/>
</dbReference>
<dbReference type="FunFam" id="3.40.50.300:FF:000679">
    <property type="entry name" value="Thymidylate kinase"/>
    <property type="match status" value="1"/>
</dbReference>
<dbReference type="PROSITE" id="PS01331">
    <property type="entry name" value="THYMIDYLATE_KINASE"/>
    <property type="match status" value="1"/>
</dbReference>
<dbReference type="InterPro" id="IPR018094">
    <property type="entry name" value="Thymidylate_kinase"/>
</dbReference>
<dbReference type="PANTHER" id="PTHR10344:SF1">
    <property type="entry name" value="THYMIDYLATE KINASE"/>
    <property type="match status" value="1"/>
</dbReference>
<dbReference type="Gramene" id="TraesPARA_EIv1.0_0659660.2">
    <property type="protein sequence ID" value="TraesPARA_EIv1.0_0659660.2.CDS"/>
    <property type="gene ID" value="TraesPARA_EIv1.0_0659660"/>
</dbReference>
<dbReference type="GO" id="GO:0006233">
    <property type="term" value="P:dTDP biosynthetic process"/>
    <property type="evidence" value="ECO:0000318"/>
    <property type="project" value="GO_Central"/>
</dbReference>
<evidence type="ECO:0000256" key="3">
    <source>
        <dbReference type="ARBA" id="ARBA00012980"/>
    </source>
</evidence>
<evidence type="ECO:0000256" key="7">
    <source>
        <dbReference type="ARBA" id="ARBA00022741"/>
    </source>
</evidence>
<dbReference type="GO" id="GO:0006235">
    <property type="term" value="P:dTTP biosynthetic process"/>
    <property type="evidence" value="ECO:0000318"/>
    <property type="project" value="GO_Central"/>
</dbReference>
<dbReference type="Proteomes" id="UP000019116">
    <property type="component" value="Chromosome 2D"/>
</dbReference>
<dbReference type="GO" id="GO:0004550">
    <property type="term" value="F:nucleoside diphosphate kinase activity"/>
    <property type="evidence" value="ECO:0000318"/>
    <property type="project" value="GO_Central"/>
</dbReference>
<dbReference type="GO" id="GO:0005739">
    <property type="term" value="C:mitochondrion"/>
    <property type="evidence" value="ECO:0000318"/>
    <property type="project" value="GO_Central"/>
</dbReference>
<dbReference type="SUPFAM" id="SSF52540">
    <property type="entry name" value="P-loop containing nucleoside triphosphate hydrolases"/>
    <property type="match status" value="1"/>
</dbReference>
<evidence type="ECO:0000259" key="11">
    <source>
        <dbReference type="Pfam" id="PF02223"/>
    </source>
</evidence>
<keyword evidence="8" id="KW-0418">Kinase</keyword>
<feature type="compositionally biased region" description="Basic and acidic residues" evidence="10">
    <location>
        <begin position="74"/>
        <end position="85"/>
    </location>
</feature>
<keyword evidence="9" id="KW-0067">ATP-binding</keyword>
<dbReference type="Gramene" id="TraesCS2D02G152000.1">
    <property type="protein sequence ID" value="TraesCS2D02G152000.1"/>
    <property type="gene ID" value="TraesCS2D02G152000"/>
</dbReference>
<dbReference type="GO" id="GO:0005634">
    <property type="term" value="C:nucleus"/>
    <property type="evidence" value="ECO:0000318"/>
    <property type="project" value="GO_Central"/>
</dbReference>
<dbReference type="Gene3D" id="3.40.50.300">
    <property type="entry name" value="P-loop containing nucleotide triphosphate hydrolases"/>
    <property type="match status" value="1"/>
</dbReference>
<dbReference type="PaxDb" id="4565-Traes_2DS_6CCBE2BA7.2"/>
<evidence type="ECO:0000256" key="4">
    <source>
        <dbReference type="ARBA" id="ARBA00017144"/>
    </source>
</evidence>
<comment type="pathway">
    <text evidence="1">Pyrimidine metabolism; dTTP biosynthesis.</text>
</comment>
<evidence type="ECO:0000256" key="10">
    <source>
        <dbReference type="SAM" id="MobiDB-lite"/>
    </source>
</evidence>
<feature type="domain" description="Thymidylate kinase-like" evidence="11">
    <location>
        <begin position="150"/>
        <end position="325"/>
    </location>
</feature>
<evidence type="ECO:0000256" key="5">
    <source>
        <dbReference type="ARBA" id="ARBA00022679"/>
    </source>
</evidence>
<dbReference type="EnsemblPlants" id="TraesCS2D02G152000.1">
    <property type="protein sequence ID" value="TraesCS2D02G152000.1"/>
    <property type="gene ID" value="TraesCS2D02G152000"/>
</dbReference>
<keyword evidence="5" id="KW-0808">Transferase</keyword>
<keyword evidence="6" id="KW-0545">Nucleotide biosynthesis</keyword>
<dbReference type="Gramene" id="TraesROB_scaffold_103953_01G000300.1">
    <property type="protein sequence ID" value="TraesROB_scaffold_103953_01G000300.1"/>
    <property type="gene ID" value="TraesROB_scaffold_103953_01G000300"/>
</dbReference>
<dbReference type="SMR" id="A0A3B6DBX3"/>
<dbReference type="NCBIfam" id="TIGR00041">
    <property type="entry name" value="DTMP_kinase"/>
    <property type="match status" value="1"/>
</dbReference>
<evidence type="ECO:0000256" key="9">
    <source>
        <dbReference type="ARBA" id="ARBA00022840"/>
    </source>
</evidence>
<dbReference type="PANTHER" id="PTHR10344">
    <property type="entry name" value="THYMIDYLATE KINASE"/>
    <property type="match status" value="1"/>
</dbReference>
<dbReference type="STRING" id="4565.A0A3B6DBX3"/>
<dbReference type="Gramene" id="TraesCLE_scaffold_060030_01G000300.1">
    <property type="protein sequence ID" value="TraesCLE_scaffold_060030_01G000300.1"/>
    <property type="gene ID" value="TraesCLE_scaffold_060030_01G000300"/>
</dbReference>
<organism evidence="12">
    <name type="scientific">Triticum aestivum</name>
    <name type="common">Wheat</name>
    <dbReference type="NCBI Taxonomy" id="4565"/>
    <lineage>
        <taxon>Eukaryota</taxon>
        <taxon>Viridiplantae</taxon>
        <taxon>Streptophyta</taxon>
        <taxon>Embryophyta</taxon>
        <taxon>Tracheophyta</taxon>
        <taxon>Spermatophyta</taxon>
        <taxon>Magnoliopsida</taxon>
        <taxon>Liliopsida</taxon>
        <taxon>Poales</taxon>
        <taxon>Poaceae</taxon>
        <taxon>BOP clade</taxon>
        <taxon>Pooideae</taxon>
        <taxon>Triticodae</taxon>
        <taxon>Triticeae</taxon>
        <taxon>Triticinae</taxon>
        <taxon>Triticum</taxon>
    </lineage>
</organism>
<dbReference type="EC" id="2.7.4.9" evidence="3"/>
<proteinExistence type="inferred from homology"/>
<evidence type="ECO:0000256" key="6">
    <source>
        <dbReference type="ARBA" id="ARBA00022727"/>
    </source>
</evidence>
<dbReference type="OMA" id="RWARPII"/>
<evidence type="ECO:0000256" key="1">
    <source>
        <dbReference type="ARBA" id="ARBA00004992"/>
    </source>
</evidence>
<name>A0A3B6DBX3_WHEAT</name>
<dbReference type="Gramene" id="TraesCAD_scaffold_101310_01G000300.1">
    <property type="protein sequence ID" value="TraesCAD_scaffold_101310_01G000300.1"/>
    <property type="gene ID" value="TraesCAD_scaffold_101310_01G000300"/>
</dbReference>
<feature type="region of interest" description="Disordered" evidence="10">
    <location>
        <begin position="53"/>
        <end position="85"/>
    </location>
</feature>
<reference evidence="12" key="1">
    <citation type="submission" date="2018-08" db="EMBL/GenBank/DDBJ databases">
        <authorList>
            <person name="Rossello M."/>
        </authorList>
    </citation>
    <scope>NUCLEOTIDE SEQUENCE [LARGE SCALE GENOMIC DNA]</scope>
    <source>
        <strain evidence="12">cv. Chinese Spring</strain>
    </source>
</reference>
<feature type="compositionally biased region" description="Polar residues" evidence="10">
    <location>
        <begin position="57"/>
        <end position="70"/>
    </location>
</feature>
<dbReference type="CDD" id="cd01672">
    <property type="entry name" value="TMPK"/>
    <property type="match status" value="1"/>
</dbReference>
<dbReference type="InterPro" id="IPR039430">
    <property type="entry name" value="Thymidylate_kin-like_dom"/>
</dbReference>
<dbReference type="GO" id="GO:0005524">
    <property type="term" value="F:ATP binding"/>
    <property type="evidence" value="ECO:0007669"/>
    <property type="project" value="UniProtKB-KW"/>
</dbReference>